<feature type="transmembrane region" description="Helical" evidence="8">
    <location>
        <begin position="47"/>
        <end position="65"/>
    </location>
</feature>
<keyword evidence="2" id="KW-0813">Transport</keyword>
<sequence>MQFLSAYVRLIKAIHAAFLSTQVQALILVCILIALAQATVFARIEGWRFLDAFYFSVVSMATVGYGDFAPKTSLGKIAAMAFLLVGIGVFVLTVSTIAQTILRELSLSERHPTGTKEPDDADSL</sequence>
<evidence type="ECO:0000313" key="10">
    <source>
        <dbReference type="EMBL" id="MDT1062650.1"/>
    </source>
</evidence>
<keyword evidence="3 8" id="KW-0812">Transmembrane</keyword>
<dbReference type="Pfam" id="PF07885">
    <property type="entry name" value="Ion_trans_2"/>
    <property type="match status" value="1"/>
</dbReference>
<dbReference type="Gene3D" id="1.10.287.70">
    <property type="match status" value="1"/>
</dbReference>
<comment type="subcellular location">
    <subcellularLocation>
        <location evidence="1">Membrane</location>
        <topology evidence="1">Multi-pass membrane protein</topology>
    </subcellularLocation>
</comment>
<evidence type="ECO:0000256" key="3">
    <source>
        <dbReference type="ARBA" id="ARBA00022692"/>
    </source>
</evidence>
<dbReference type="PANTHER" id="PTHR11003">
    <property type="entry name" value="POTASSIUM CHANNEL, SUBFAMILY K"/>
    <property type="match status" value="1"/>
</dbReference>
<keyword evidence="5" id="KW-0406">Ion transport</keyword>
<evidence type="ECO:0000256" key="5">
    <source>
        <dbReference type="ARBA" id="ARBA00023065"/>
    </source>
</evidence>
<name>A0ABU3EET9_9RHOB</name>
<accession>A0ABU3EET9</accession>
<dbReference type="Proteomes" id="UP001251085">
    <property type="component" value="Unassembled WGS sequence"/>
</dbReference>
<keyword evidence="11" id="KW-1185">Reference proteome</keyword>
<organism evidence="10 11">
    <name type="scientific">Paracoccus broussonetiae</name>
    <dbReference type="NCBI Taxonomy" id="3075834"/>
    <lineage>
        <taxon>Bacteria</taxon>
        <taxon>Pseudomonadati</taxon>
        <taxon>Pseudomonadota</taxon>
        <taxon>Alphaproteobacteria</taxon>
        <taxon>Rhodobacterales</taxon>
        <taxon>Paracoccaceae</taxon>
        <taxon>Paracoccus</taxon>
    </lineage>
</organism>
<reference evidence="11" key="1">
    <citation type="submission" date="2023-07" db="EMBL/GenBank/DDBJ databases">
        <title>Characterization of two Paracoccaceae strains isolated from Phycosphere and proposal of Xinfangfangia lacusdiani sp. nov.</title>
        <authorList>
            <person name="Deng Y."/>
            <person name="Zhang Y.Q."/>
        </authorList>
    </citation>
    <scope>NUCLEOTIDE SEQUENCE [LARGE SCALE GENOMIC DNA]</scope>
    <source>
        <strain evidence="11">CPCC 101403</strain>
    </source>
</reference>
<feature type="transmembrane region" description="Helical" evidence="8">
    <location>
        <begin position="77"/>
        <end position="102"/>
    </location>
</feature>
<evidence type="ECO:0000256" key="8">
    <source>
        <dbReference type="SAM" id="Phobius"/>
    </source>
</evidence>
<evidence type="ECO:0000256" key="2">
    <source>
        <dbReference type="ARBA" id="ARBA00022448"/>
    </source>
</evidence>
<keyword evidence="7 10" id="KW-0407">Ion channel</keyword>
<evidence type="ECO:0000256" key="1">
    <source>
        <dbReference type="ARBA" id="ARBA00004141"/>
    </source>
</evidence>
<evidence type="ECO:0000256" key="4">
    <source>
        <dbReference type="ARBA" id="ARBA00022989"/>
    </source>
</evidence>
<evidence type="ECO:0000256" key="6">
    <source>
        <dbReference type="ARBA" id="ARBA00023136"/>
    </source>
</evidence>
<dbReference type="RefSeq" id="WP_311759748.1">
    <property type="nucleotide sequence ID" value="NZ_JAVRQI010000008.1"/>
</dbReference>
<dbReference type="InterPro" id="IPR003280">
    <property type="entry name" value="2pore_dom_K_chnl"/>
</dbReference>
<gene>
    <name evidence="10" type="ORF">RM190_12295</name>
</gene>
<protein>
    <submittedName>
        <fullName evidence="10">Potassium channel family protein</fullName>
    </submittedName>
</protein>
<keyword evidence="4 8" id="KW-1133">Transmembrane helix</keyword>
<evidence type="ECO:0000256" key="7">
    <source>
        <dbReference type="ARBA" id="ARBA00023303"/>
    </source>
</evidence>
<comment type="caution">
    <text evidence="10">The sequence shown here is derived from an EMBL/GenBank/DDBJ whole genome shotgun (WGS) entry which is preliminary data.</text>
</comment>
<dbReference type="EMBL" id="JAVRQI010000008">
    <property type="protein sequence ID" value="MDT1062650.1"/>
    <property type="molecule type" value="Genomic_DNA"/>
</dbReference>
<keyword evidence="6 8" id="KW-0472">Membrane</keyword>
<evidence type="ECO:0000259" key="9">
    <source>
        <dbReference type="Pfam" id="PF07885"/>
    </source>
</evidence>
<dbReference type="SUPFAM" id="SSF81324">
    <property type="entry name" value="Voltage-gated potassium channels"/>
    <property type="match status" value="1"/>
</dbReference>
<proteinExistence type="predicted"/>
<evidence type="ECO:0000313" key="11">
    <source>
        <dbReference type="Proteomes" id="UP001251085"/>
    </source>
</evidence>
<feature type="transmembrane region" description="Helical" evidence="8">
    <location>
        <begin position="13"/>
        <end position="35"/>
    </location>
</feature>
<feature type="domain" description="Potassium channel" evidence="9">
    <location>
        <begin position="30"/>
        <end position="101"/>
    </location>
</feature>
<dbReference type="PANTHER" id="PTHR11003:SF345">
    <property type="entry name" value="TWIK FAMILY OF POTASSIUM CHANNELS PROTEIN 18"/>
    <property type="match status" value="1"/>
</dbReference>
<dbReference type="GO" id="GO:0034220">
    <property type="term" value="P:monoatomic ion transmembrane transport"/>
    <property type="evidence" value="ECO:0007669"/>
    <property type="project" value="UniProtKB-KW"/>
</dbReference>
<dbReference type="InterPro" id="IPR013099">
    <property type="entry name" value="K_chnl_dom"/>
</dbReference>